<feature type="region of interest" description="Disordered" evidence="7">
    <location>
        <begin position="65"/>
        <end position="122"/>
    </location>
</feature>
<keyword evidence="2" id="KW-0963">Cytoplasm</keyword>
<dbReference type="InterPro" id="IPR012340">
    <property type="entry name" value="NA-bd_OB-fold"/>
</dbReference>
<evidence type="ECO:0000259" key="8">
    <source>
        <dbReference type="PROSITE" id="PS50886"/>
    </source>
</evidence>
<evidence type="ECO:0000256" key="7">
    <source>
        <dbReference type="SAM" id="MobiDB-lite"/>
    </source>
</evidence>
<dbReference type="PROSITE" id="PS50886">
    <property type="entry name" value="TRBD"/>
    <property type="match status" value="1"/>
</dbReference>
<dbReference type="Proteomes" id="UP000326759">
    <property type="component" value="Unassembled WGS sequence"/>
</dbReference>
<evidence type="ECO:0000313" key="10">
    <source>
        <dbReference type="Proteomes" id="UP000326759"/>
    </source>
</evidence>
<comment type="subcellular location">
    <subcellularLocation>
        <location evidence="1">Cytoplasm</location>
    </subcellularLocation>
</comment>
<protein>
    <submittedName>
        <fullName evidence="9">Aminoacyl tRNA synthase complex-interacting multifunctional protein 1</fullName>
    </submittedName>
</protein>
<dbReference type="EMBL" id="SEYY01007185">
    <property type="protein sequence ID" value="KAB7502581.1"/>
    <property type="molecule type" value="Genomic_DNA"/>
</dbReference>
<name>A0A5N5T7I2_9CRUS</name>
<feature type="compositionally biased region" description="Polar residues" evidence="7">
    <location>
        <begin position="67"/>
        <end position="76"/>
    </location>
</feature>
<dbReference type="InterPro" id="IPR002547">
    <property type="entry name" value="tRNA-bd_dom"/>
</dbReference>
<dbReference type="AlphaFoldDB" id="A0A5N5T7I2"/>
<evidence type="ECO:0000256" key="5">
    <source>
        <dbReference type="ARBA" id="ARBA00022917"/>
    </source>
</evidence>
<dbReference type="CDD" id="cd02799">
    <property type="entry name" value="tRNA_bind_EMAP-II_like"/>
    <property type="match status" value="1"/>
</dbReference>
<dbReference type="InterPro" id="IPR051270">
    <property type="entry name" value="Tyrosine-tRNA_ligase_regulator"/>
</dbReference>
<evidence type="ECO:0000256" key="3">
    <source>
        <dbReference type="ARBA" id="ARBA00022555"/>
    </source>
</evidence>
<evidence type="ECO:0000256" key="6">
    <source>
        <dbReference type="PROSITE-ProRule" id="PRU00209"/>
    </source>
</evidence>
<dbReference type="PANTHER" id="PTHR11586:SF33">
    <property type="entry name" value="AMINOACYL TRNA SYNTHASE COMPLEX-INTERACTING MULTIFUNCTIONAL PROTEIN 1"/>
    <property type="match status" value="1"/>
</dbReference>
<organism evidence="9 10">
    <name type="scientific">Armadillidium nasatum</name>
    <dbReference type="NCBI Taxonomy" id="96803"/>
    <lineage>
        <taxon>Eukaryota</taxon>
        <taxon>Metazoa</taxon>
        <taxon>Ecdysozoa</taxon>
        <taxon>Arthropoda</taxon>
        <taxon>Crustacea</taxon>
        <taxon>Multicrustacea</taxon>
        <taxon>Malacostraca</taxon>
        <taxon>Eumalacostraca</taxon>
        <taxon>Peracarida</taxon>
        <taxon>Isopoda</taxon>
        <taxon>Oniscidea</taxon>
        <taxon>Crinocheta</taxon>
        <taxon>Armadillidiidae</taxon>
        <taxon>Armadillidium</taxon>
    </lineage>
</organism>
<dbReference type="GO" id="GO:0000049">
    <property type="term" value="F:tRNA binding"/>
    <property type="evidence" value="ECO:0007669"/>
    <property type="project" value="UniProtKB-UniRule"/>
</dbReference>
<dbReference type="GO" id="GO:0006412">
    <property type="term" value="P:translation"/>
    <property type="evidence" value="ECO:0007669"/>
    <property type="project" value="UniProtKB-KW"/>
</dbReference>
<evidence type="ECO:0000313" key="9">
    <source>
        <dbReference type="EMBL" id="KAB7502581.1"/>
    </source>
</evidence>
<feature type="compositionally biased region" description="Basic and acidic residues" evidence="7">
    <location>
        <begin position="77"/>
        <end position="111"/>
    </location>
</feature>
<keyword evidence="3 6" id="KW-0820">tRNA-binding</keyword>
<dbReference type="FunFam" id="2.40.50.140:FF:000047">
    <property type="entry name" value="tyrosine--tRNA ligase, cytoplasmic isoform X2"/>
    <property type="match status" value="1"/>
</dbReference>
<proteinExistence type="predicted"/>
<keyword evidence="5" id="KW-0648">Protein biosynthesis</keyword>
<dbReference type="OrthoDB" id="197206at2759"/>
<dbReference type="Pfam" id="PF01588">
    <property type="entry name" value="tRNA_bind"/>
    <property type="match status" value="1"/>
</dbReference>
<comment type="caution">
    <text evidence="9">The sequence shown here is derived from an EMBL/GenBank/DDBJ whole genome shotgun (WGS) entry which is preliminary data.</text>
</comment>
<dbReference type="SUPFAM" id="SSF50249">
    <property type="entry name" value="Nucleic acid-binding proteins"/>
    <property type="match status" value="1"/>
</dbReference>
<evidence type="ECO:0000256" key="2">
    <source>
        <dbReference type="ARBA" id="ARBA00022490"/>
    </source>
</evidence>
<dbReference type="PANTHER" id="PTHR11586">
    <property type="entry name" value="TRNA-AMINOACYLATION COFACTOR ARC1 FAMILY MEMBER"/>
    <property type="match status" value="1"/>
</dbReference>
<keyword evidence="4 6" id="KW-0694">RNA-binding</keyword>
<dbReference type="Gene3D" id="2.40.50.140">
    <property type="entry name" value="Nucleic acid-binding proteins"/>
    <property type="match status" value="1"/>
</dbReference>
<keyword evidence="10" id="KW-1185">Reference proteome</keyword>
<reference evidence="9 10" key="1">
    <citation type="journal article" date="2019" name="PLoS Biol.">
        <title>Sex chromosomes control vertical transmission of feminizing Wolbachia symbionts in an isopod.</title>
        <authorList>
            <person name="Becking T."/>
            <person name="Chebbi M.A."/>
            <person name="Giraud I."/>
            <person name="Moumen B."/>
            <person name="Laverre T."/>
            <person name="Caubet Y."/>
            <person name="Peccoud J."/>
            <person name="Gilbert C."/>
            <person name="Cordaux R."/>
        </authorList>
    </citation>
    <scope>NUCLEOTIDE SEQUENCE [LARGE SCALE GENOMIC DNA]</scope>
    <source>
        <strain evidence="9">ANa2</strain>
        <tissue evidence="9">Whole body excluding digestive tract and cuticle</tissue>
    </source>
</reference>
<evidence type="ECO:0000256" key="4">
    <source>
        <dbReference type="ARBA" id="ARBA00022884"/>
    </source>
</evidence>
<dbReference type="GO" id="GO:0005737">
    <property type="term" value="C:cytoplasm"/>
    <property type="evidence" value="ECO:0007669"/>
    <property type="project" value="UniProtKB-SubCell"/>
</dbReference>
<accession>A0A5N5T7I2</accession>
<evidence type="ECO:0000256" key="1">
    <source>
        <dbReference type="ARBA" id="ARBA00004496"/>
    </source>
</evidence>
<sequence length="287" mass="32016">MIIKDDEVNIMKLKASQTEELLTHVKSQLDECLKQSVNAHISRLQNENLELSEEIKKLKRILEKNEGSQVQKISSPDNKDKLIEEKRRESTNDVAKEEKTKKRAEKKEAKPAAKPSKSDTTNDVIDVGRLDFRIGHIISVEKHPDADSLYVEKVDVGEPNPRTVVSGLVKHMSATDLENRTVVLLCNLKPAKMRGVTSEAMVMCASTPEKVEVLIPPEGSLPGDLVEFEGYERTPDPVLNPKKKIFETCAPDLKTDENGVAKYKDVPFVVPGKGKVVSKTLTNVQIK</sequence>
<feature type="domain" description="TRNA-binding" evidence="8">
    <location>
        <begin position="126"/>
        <end position="227"/>
    </location>
</feature>
<gene>
    <name evidence="9" type="primary">AIMP1</name>
    <name evidence="9" type="ORF">Anas_07643</name>
</gene>